<keyword evidence="3" id="KW-1185">Reference proteome</keyword>
<reference evidence="3" key="1">
    <citation type="submission" date="2021-01" db="EMBL/GenBank/DDBJ databases">
        <title>Genome public.</title>
        <authorList>
            <person name="Liu C."/>
            <person name="Sun Q."/>
        </authorList>
    </citation>
    <scope>NUCLEOTIDE SEQUENCE [LARGE SCALE GENOMIC DNA]</scope>
    <source>
        <strain evidence="3">YIM B02505</strain>
    </source>
</reference>
<evidence type="ECO:0000313" key="2">
    <source>
        <dbReference type="EMBL" id="MBK1813359.1"/>
    </source>
</evidence>
<dbReference type="InterPro" id="IPR016181">
    <property type="entry name" value="Acyl_CoA_acyltransferase"/>
</dbReference>
<evidence type="ECO:0000259" key="1">
    <source>
        <dbReference type="Pfam" id="PF13302"/>
    </source>
</evidence>
<evidence type="ECO:0000313" key="3">
    <source>
        <dbReference type="Proteomes" id="UP000596739"/>
    </source>
</evidence>
<organism evidence="2 3">
    <name type="scientific">Clostridium yunnanense</name>
    <dbReference type="NCBI Taxonomy" id="2800325"/>
    <lineage>
        <taxon>Bacteria</taxon>
        <taxon>Bacillati</taxon>
        <taxon>Bacillota</taxon>
        <taxon>Clostridia</taxon>
        <taxon>Eubacteriales</taxon>
        <taxon>Clostridiaceae</taxon>
        <taxon>Clostridium</taxon>
    </lineage>
</organism>
<dbReference type="InterPro" id="IPR000182">
    <property type="entry name" value="GNAT_dom"/>
</dbReference>
<protein>
    <submittedName>
        <fullName evidence="2">GNAT family N-acetyltransferase</fullName>
    </submittedName>
</protein>
<dbReference type="SUPFAM" id="SSF55729">
    <property type="entry name" value="Acyl-CoA N-acyltransferases (Nat)"/>
    <property type="match status" value="1"/>
</dbReference>
<dbReference type="PANTHER" id="PTHR43792:SF1">
    <property type="entry name" value="N-ACETYLTRANSFERASE DOMAIN-CONTAINING PROTEIN"/>
    <property type="match status" value="1"/>
</dbReference>
<comment type="caution">
    <text evidence="2">The sequence shown here is derived from an EMBL/GenBank/DDBJ whole genome shotgun (WGS) entry which is preliminary data.</text>
</comment>
<dbReference type="InterPro" id="IPR051531">
    <property type="entry name" value="N-acetyltransferase"/>
</dbReference>
<name>A0ABS1EVL3_9CLOT</name>
<sequence length="188" mass="21882">MLSHKGTQTLETERLLLHKFKLSDAECMFKNWATDSEVCKFLSWKPQKDLIETKQIVESWVNAYSFDYYNWAIELKSTSEIIGQISLMSLDEKNLSCTTGYNLGRLFWGKGYMMEALNIVIDYLFKEVGINRIEARHNTLNIASGRVMQKSGMRFEGILRQAKINKYGEFYDLAVYSILRSDFKEVIV</sequence>
<dbReference type="Proteomes" id="UP000596739">
    <property type="component" value="Unassembled WGS sequence"/>
</dbReference>
<gene>
    <name evidence="2" type="ORF">JHL18_22305</name>
</gene>
<dbReference type="RefSeq" id="WP_200273389.1">
    <property type="nucleotide sequence ID" value="NZ_JAENHN010000059.1"/>
</dbReference>
<proteinExistence type="predicted"/>
<feature type="domain" description="N-acetyltransferase" evidence="1">
    <location>
        <begin position="14"/>
        <end position="154"/>
    </location>
</feature>
<dbReference type="Pfam" id="PF13302">
    <property type="entry name" value="Acetyltransf_3"/>
    <property type="match status" value="1"/>
</dbReference>
<dbReference type="PANTHER" id="PTHR43792">
    <property type="entry name" value="GNAT FAMILY, PUTATIVE (AFU_ORTHOLOGUE AFUA_3G00765)-RELATED-RELATED"/>
    <property type="match status" value="1"/>
</dbReference>
<dbReference type="Gene3D" id="3.40.630.30">
    <property type="match status" value="1"/>
</dbReference>
<dbReference type="EMBL" id="JAENHN010000059">
    <property type="protein sequence ID" value="MBK1813359.1"/>
    <property type="molecule type" value="Genomic_DNA"/>
</dbReference>
<accession>A0ABS1EVL3</accession>